<organism evidence="10 11">
    <name type="scientific">Rubinisphaera italica</name>
    <dbReference type="NCBI Taxonomy" id="2527969"/>
    <lineage>
        <taxon>Bacteria</taxon>
        <taxon>Pseudomonadati</taxon>
        <taxon>Planctomycetota</taxon>
        <taxon>Planctomycetia</taxon>
        <taxon>Planctomycetales</taxon>
        <taxon>Planctomycetaceae</taxon>
        <taxon>Rubinisphaera</taxon>
    </lineage>
</organism>
<name>A0A5C5XG32_9PLAN</name>
<dbReference type="AlphaFoldDB" id="A0A5C5XG32"/>
<dbReference type="InterPro" id="IPR047817">
    <property type="entry name" value="ABC2_TM_bact-type"/>
</dbReference>
<dbReference type="PANTHER" id="PTHR30294:SF44">
    <property type="entry name" value="MULTIDRUG ABC TRANSPORTER PERMEASE YBHR-RELATED"/>
    <property type="match status" value="1"/>
</dbReference>
<keyword evidence="3 8" id="KW-0813">Transport</keyword>
<evidence type="ECO:0000259" key="9">
    <source>
        <dbReference type="PROSITE" id="PS51012"/>
    </source>
</evidence>
<evidence type="ECO:0000256" key="6">
    <source>
        <dbReference type="ARBA" id="ARBA00022989"/>
    </source>
</evidence>
<evidence type="ECO:0000256" key="8">
    <source>
        <dbReference type="RuleBase" id="RU361157"/>
    </source>
</evidence>
<dbReference type="InterPro" id="IPR000412">
    <property type="entry name" value="ABC_2_transport"/>
</dbReference>
<keyword evidence="7 8" id="KW-0472">Membrane</keyword>
<evidence type="ECO:0000256" key="5">
    <source>
        <dbReference type="ARBA" id="ARBA00022692"/>
    </source>
</evidence>
<evidence type="ECO:0000256" key="7">
    <source>
        <dbReference type="ARBA" id="ARBA00023136"/>
    </source>
</evidence>
<comment type="caution">
    <text evidence="8">Lacks conserved residue(s) required for the propagation of feature annotation.</text>
</comment>
<proteinExistence type="inferred from homology"/>
<reference evidence="10 11" key="1">
    <citation type="submission" date="2019-02" db="EMBL/GenBank/DDBJ databases">
        <title>Deep-cultivation of Planctomycetes and their phenomic and genomic characterization uncovers novel biology.</title>
        <authorList>
            <person name="Wiegand S."/>
            <person name="Jogler M."/>
            <person name="Boedeker C."/>
            <person name="Pinto D."/>
            <person name="Vollmers J."/>
            <person name="Rivas-Marin E."/>
            <person name="Kohn T."/>
            <person name="Peeters S.H."/>
            <person name="Heuer A."/>
            <person name="Rast P."/>
            <person name="Oberbeckmann S."/>
            <person name="Bunk B."/>
            <person name="Jeske O."/>
            <person name="Meyerdierks A."/>
            <person name="Storesund J.E."/>
            <person name="Kallscheuer N."/>
            <person name="Luecker S."/>
            <person name="Lage O.M."/>
            <person name="Pohl T."/>
            <person name="Merkel B.J."/>
            <person name="Hornburger P."/>
            <person name="Mueller R.-W."/>
            <person name="Bruemmer F."/>
            <person name="Labrenz M."/>
            <person name="Spormann A.M."/>
            <person name="Op Den Camp H."/>
            <person name="Overmann J."/>
            <person name="Amann R."/>
            <person name="Jetten M.S.M."/>
            <person name="Mascher T."/>
            <person name="Medema M.H."/>
            <person name="Devos D.P."/>
            <person name="Kaster A.-K."/>
            <person name="Ovreas L."/>
            <person name="Rohde M."/>
            <person name="Galperin M.Y."/>
            <person name="Jogler C."/>
        </authorList>
    </citation>
    <scope>NUCLEOTIDE SEQUENCE [LARGE SCALE GENOMIC DNA]</scope>
    <source>
        <strain evidence="10 11">Pan54</strain>
    </source>
</reference>
<feature type="transmembrane region" description="Helical" evidence="8">
    <location>
        <begin position="218"/>
        <end position="245"/>
    </location>
</feature>
<comment type="caution">
    <text evidence="10">The sequence shown here is derived from an EMBL/GenBank/DDBJ whole genome shotgun (WGS) entry which is preliminary data.</text>
</comment>
<keyword evidence="6 8" id="KW-1133">Transmembrane helix</keyword>
<accession>A0A5C5XG32</accession>
<feature type="transmembrane region" description="Helical" evidence="8">
    <location>
        <begin position="284"/>
        <end position="302"/>
    </location>
</feature>
<feature type="domain" description="ABC transmembrane type-2" evidence="9">
    <location>
        <begin position="132"/>
        <end position="366"/>
    </location>
</feature>
<dbReference type="Proteomes" id="UP000316095">
    <property type="component" value="Unassembled WGS sequence"/>
</dbReference>
<evidence type="ECO:0000256" key="4">
    <source>
        <dbReference type="ARBA" id="ARBA00022475"/>
    </source>
</evidence>
<gene>
    <name evidence="10" type="primary">ybhR</name>
    <name evidence="10" type="ORF">Pan54_24350</name>
</gene>
<dbReference type="PANTHER" id="PTHR30294">
    <property type="entry name" value="MEMBRANE COMPONENT OF ABC TRANSPORTER YHHJ-RELATED"/>
    <property type="match status" value="1"/>
</dbReference>
<dbReference type="GO" id="GO:0140359">
    <property type="term" value="F:ABC-type transporter activity"/>
    <property type="evidence" value="ECO:0007669"/>
    <property type="project" value="InterPro"/>
</dbReference>
<sequence length="368" mass="40736">MSRLLALIHKEFLALLKDPKSRFVIIGPPIVQLLVFGYAATFDVTDVPLAVYNESPGEASRDLVARFDGSRNFHRVATITHLDEIAPLVDSRKALVVLHIGPTFTRDLHRDGRTDVQVILDGRDSNTALITLGYARRIVNDFNTEWASDRGLTAAPARLEVRSWFNPNQQSRWFIVPGIVGILTLVVTMLVTALSVAREREQGTFDQLLVTPYRPWEILVGKATPGFIIGVAEATIIIAAAVFWFRVPFVGSLLTLYVGVVLFVLAAIGVGLMISSLAVTQQQALLGAFLFLVPAIILSGFSTPIANMPPAVQTITYVNPLRYFLIVLRGTFLEGASFRLLVDQFWPMALIATVTLNSAAWLFRRRMY</sequence>
<evidence type="ECO:0000313" key="10">
    <source>
        <dbReference type="EMBL" id="TWT61698.1"/>
    </source>
</evidence>
<evidence type="ECO:0000256" key="1">
    <source>
        <dbReference type="ARBA" id="ARBA00004651"/>
    </source>
</evidence>
<keyword evidence="5 8" id="KW-0812">Transmembrane</keyword>
<dbReference type="PROSITE" id="PS51012">
    <property type="entry name" value="ABC_TM2"/>
    <property type="match status" value="1"/>
</dbReference>
<comment type="subcellular location">
    <subcellularLocation>
        <location evidence="1 8">Cell membrane</location>
        <topology evidence="1 8">Multi-pass membrane protein</topology>
    </subcellularLocation>
</comment>
<dbReference type="Pfam" id="PF12698">
    <property type="entry name" value="ABC2_membrane_3"/>
    <property type="match status" value="1"/>
</dbReference>
<feature type="transmembrane region" description="Helical" evidence="8">
    <location>
        <begin position="345"/>
        <end position="363"/>
    </location>
</feature>
<dbReference type="EMBL" id="SJPG01000001">
    <property type="protein sequence ID" value="TWT61698.1"/>
    <property type="molecule type" value="Genomic_DNA"/>
</dbReference>
<dbReference type="GO" id="GO:0043190">
    <property type="term" value="C:ATP-binding cassette (ABC) transporter complex"/>
    <property type="evidence" value="ECO:0007669"/>
    <property type="project" value="InterPro"/>
</dbReference>
<evidence type="ECO:0000256" key="3">
    <source>
        <dbReference type="ARBA" id="ARBA00022448"/>
    </source>
</evidence>
<evidence type="ECO:0000313" key="11">
    <source>
        <dbReference type="Proteomes" id="UP000316095"/>
    </source>
</evidence>
<dbReference type="RefSeq" id="WP_146503654.1">
    <property type="nucleotide sequence ID" value="NZ_SJPG01000001.1"/>
</dbReference>
<keyword evidence="4 8" id="KW-1003">Cell membrane</keyword>
<dbReference type="InterPro" id="IPR051449">
    <property type="entry name" value="ABC-2_transporter_component"/>
</dbReference>
<dbReference type="InterPro" id="IPR013525">
    <property type="entry name" value="ABC2_TM"/>
</dbReference>
<feature type="transmembrane region" description="Helical" evidence="8">
    <location>
        <begin position="251"/>
        <end position="272"/>
    </location>
</feature>
<protein>
    <recommendedName>
        <fullName evidence="8">Transport permease protein</fullName>
    </recommendedName>
</protein>
<feature type="transmembrane region" description="Helical" evidence="8">
    <location>
        <begin position="173"/>
        <end position="197"/>
    </location>
</feature>
<dbReference type="OrthoDB" id="9776218at2"/>
<dbReference type="PRINTS" id="PR00164">
    <property type="entry name" value="ABC2TRNSPORT"/>
</dbReference>
<keyword evidence="11" id="KW-1185">Reference proteome</keyword>
<comment type="similarity">
    <text evidence="2 8">Belongs to the ABC-2 integral membrane protein family.</text>
</comment>
<evidence type="ECO:0000256" key="2">
    <source>
        <dbReference type="ARBA" id="ARBA00007783"/>
    </source>
</evidence>
<dbReference type="Gene3D" id="3.40.1710.10">
    <property type="entry name" value="abc type-2 transporter like domain"/>
    <property type="match status" value="1"/>
</dbReference>